<gene>
    <name evidence="2" type="ORF">PQR63_17465</name>
</gene>
<feature type="region of interest" description="Disordered" evidence="1">
    <location>
        <begin position="63"/>
        <end position="150"/>
    </location>
</feature>
<protein>
    <submittedName>
        <fullName evidence="2">DUF3108 domain-containing protein</fullName>
    </submittedName>
</protein>
<feature type="compositionally biased region" description="Low complexity" evidence="1">
    <location>
        <begin position="91"/>
        <end position="101"/>
    </location>
</feature>
<dbReference type="EMBL" id="JAQQFR010000011">
    <property type="protein sequence ID" value="MFL9880193.1"/>
    <property type="molecule type" value="Genomic_DNA"/>
</dbReference>
<evidence type="ECO:0000256" key="1">
    <source>
        <dbReference type="SAM" id="MobiDB-lite"/>
    </source>
</evidence>
<evidence type="ECO:0000313" key="3">
    <source>
        <dbReference type="Proteomes" id="UP001629214"/>
    </source>
</evidence>
<accession>A0ABW8ZBC4</accession>
<dbReference type="Pfam" id="PF11306">
    <property type="entry name" value="DUF3108"/>
    <property type="match status" value="1"/>
</dbReference>
<sequence length="365" mass="40351">MTETKAFPSSRRWRIVALIVCTILLHVLAIHWGAASFNAAKADDQASTSMNVTLVQLEQPKQPVSLPVAAKQKPPKPRPTPVPKAPPPTEEPTSSIVETSSALVPDAQPGPALGETAAAAALAADASTPSPAADKTTPKTEQGTQYQFDPPPSADLEYDVHAFFDNLDWHGTSTQIWKTGDNRYSVDGEVYVRMFAKITFLTYSSQGDLNEFGVSPEIYTEKKRNRPATNTHFNRERNLVSFSSSTITYPRVGGEQDRASIIWQLAAIGRGDASKFAPGAVIDMFVAGVRDGEVWRMQIIGKEEIRLSDGAHQAWHVVRQPRPGSYDQRLDIWLTPDKQWYPARLRFTETNGDYLEMSLSNLKTR</sequence>
<evidence type="ECO:0000313" key="2">
    <source>
        <dbReference type="EMBL" id="MFL9880193.1"/>
    </source>
</evidence>
<name>A0ABW8ZBC4_9BURK</name>
<proteinExistence type="predicted"/>
<feature type="compositionally biased region" description="Pro residues" evidence="1">
    <location>
        <begin position="77"/>
        <end position="90"/>
    </location>
</feature>
<reference evidence="2 3" key="1">
    <citation type="journal article" date="2024" name="Chem. Sci.">
        <title>Discovery of megapolipeptins by genome mining of a Burkholderiales bacteria collection.</title>
        <authorList>
            <person name="Paulo B.S."/>
            <person name="Recchia M.J.J."/>
            <person name="Lee S."/>
            <person name="Fergusson C.H."/>
            <person name="Romanowski S.B."/>
            <person name="Hernandez A."/>
            <person name="Krull N."/>
            <person name="Liu D.Y."/>
            <person name="Cavanagh H."/>
            <person name="Bos A."/>
            <person name="Gray C.A."/>
            <person name="Murphy B.T."/>
            <person name="Linington R.G."/>
            <person name="Eustaquio A.S."/>
        </authorList>
    </citation>
    <scope>NUCLEOTIDE SEQUENCE [LARGE SCALE GENOMIC DNA]</scope>
    <source>
        <strain evidence="2 3">RL21-008-BIB-B</strain>
    </source>
</reference>
<comment type="caution">
    <text evidence="2">The sequence shown here is derived from an EMBL/GenBank/DDBJ whole genome shotgun (WGS) entry which is preliminary data.</text>
</comment>
<feature type="compositionally biased region" description="Low complexity" evidence="1">
    <location>
        <begin position="109"/>
        <end position="134"/>
    </location>
</feature>
<dbReference type="InterPro" id="IPR021457">
    <property type="entry name" value="DUF3108"/>
</dbReference>
<dbReference type="Proteomes" id="UP001629214">
    <property type="component" value="Unassembled WGS sequence"/>
</dbReference>
<keyword evidence="3" id="KW-1185">Reference proteome</keyword>
<organism evidence="2 3">
    <name type="scientific">Herbaspirillum rhizosphaerae</name>
    <dbReference type="NCBI Taxonomy" id="346179"/>
    <lineage>
        <taxon>Bacteria</taxon>
        <taxon>Pseudomonadati</taxon>
        <taxon>Pseudomonadota</taxon>
        <taxon>Betaproteobacteria</taxon>
        <taxon>Burkholderiales</taxon>
        <taxon>Oxalobacteraceae</taxon>
        <taxon>Herbaspirillum</taxon>
    </lineage>
</organism>
<dbReference type="RefSeq" id="WP_408169257.1">
    <property type="nucleotide sequence ID" value="NZ_JAQQFR010000011.1"/>
</dbReference>